<dbReference type="PANTHER" id="PTHR13556">
    <property type="entry name" value="TRANSCRIPTIONAL ADAPTER 3-RELATED"/>
    <property type="match status" value="1"/>
</dbReference>
<feature type="region of interest" description="Disordered" evidence="6">
    <location>
        <begin position="408"/>
        <end position="428"/>
    </location>
</feature>
<feature type="compositionally biased region" description="Low complexity" evidence="6">
    <location>
        <begin position="590"/>
        <end position="599"/>
    </location>
</feature>
<feature type="region of interest" description="Disordered" evidence="6">
    <location>
        <begin position="486"/>
        <end position="508"/>
    </location>
</feature>
<evidence type="ECO:0000256" key="4">
    <source>
        <dbReference type="ARBA" id="ARBA00023163"/>
    </source>
</evidence>
<dbReference type="AlphaFoldDB" id="A0AAN7CII1"/>
<comment type="subcellular location">
    <subcellularLocation>
        <location evidence="1">Nucleus</location>
    </subcellularLocation>
</comment>
<comment type="caution">
    <text evidence="7">The sequence shown here is derived from an EMBL/GenBank/DDBJ whole genome shotgun (WGS) entry which is preliminary data.</text>
</comment>
<sequence>MAPSSSQKGTGKKAGSSAIRQQQQQQQQRSRNTTPGPAPPAASLPPFETVETETIELRFDVFRNLTFEDLVDPAASSALIPDSKSLDGILSRLQRLADVIEKRGAYCDRGMRLLAQSRRQRMDELALERGREEERRQREAEDEERARKSNKKKRKGTDSLAPHGKNTERSSPFRESTTGKARKLSRDNDTASSSLSPVAPRTPSNMDAEDKAKVEANDDSSSDDGRPPPPARPQANTFGDDPSTFPDPTIYEIRPVLPGMTEEEIKEIYSVASYPKSDLSHLIAGDPPDKDFSNAKPSNQINFSTFSTYIEPYFRPFTEEDLAFLRERGDRVTPFIMPKRGKKHYTEIWAEEDGAMAIDSSPPGGRDRLPPNQPRGSIENMDDEVAETDKLSVGPLLSRLLQAMRPEHRAPPADDKPGGINGVNGEGDSMNGIAAFDFSFGDNPSTSQPNGSNTEAWKKATHPKLDYAQVDERIKQELRHIGFLPLPQDASTSGANASSGPAQPDLTATTAEYDGHYDDEVAARLRLLQARLREQVLINGARKARLTELVKERMAFQEYQTILEDLDSQVQAAYLKRTRTMGKKPKKARPGQSAAAAPGGAGVAMAGMAKPGIGDLTRTLMERRRRWIESIGTVFDDESLVKVPRASDEGSSIFKPAEMAELIKKEREAWDEEVEEE</sequence>
<dbReference type="GO" id="GO:0005634">
    <property type="term" value="C:nucleus"/>
    <property type="evidence" value="ECO:0007669"/>
    <property type="project" value="UniProtKB-SubCell"/>
</dbReference>
<dbReference type="Proteomes" id="UP001303760">
    <property type="component" value="Unassembled WGS sequence"/>
</dbReference>
<evidence type="ECO:0000313" key="8">
    <source>
        <dbReference type="Proteomes" id="UP001303760"/>
    </source>
</evidence>
<dbReference type="GO" id="GO:0006357">
    <property type="term" value="P:regulation of transcription by RNA polymerase II"/>
    <property type="evidence" value="ECO:0007669"/>
    <property type="project" value="TreeGrafter"/>
</dbReference>
<keyword evidence="4" id="KW-0804">Transcription</keyword>
<feature type="region of interest" description="Disordered" evidence="6">
    <location>
        <begin position="580"/>
        <end position="599"/>
    </location>
</feature>
<evidence type="ECO:0000256" key="2">
    <source>
        <dbReference type="ARBA" id="ARBA00005330"/>
    </source>
</evidence>
<evidence type="ECO:0000256" key="6">
    <source>
        <dbReference type="SAM" id="MobiDB-lite"/>
    </source>
</evidence>
<feature type="compositionally biased region" description="Basic and acidic residues" evidence="6">
    <location>
        <begin position="124"/>
        <end position="147"/>
    </location>
</feature>
<keyword evidence="5" id="KW-0539">Nucleus</keyword>
<gene>
    <name evidence="7" type="ORF">C8A03DRAFT_11150</name>
</gene>
<feature type="compositionally biased region" description="Polar residues" evidence="6">
    <location>
        <begin position="489"/>
        <end position="508"/>
    </location>
</feature>
<evidence type="ECO:0000256" key="5">
    <source>
        <dbReference type="ARBA" id="ARBA00023242"/>
    </source>
</evidence>
<protein>
    <submittedName>
        <fullName evidence="7">Uncharacterized protein</fullName>
    </submittedName>
</protein>
<feature type="compositionally biased region" description="Basic and acidic residues" evidence="6">
    <location>
        <begin position="408"/>
        <end position="417"/>
    </location>
</feature>
<accession>A0AAN7CII1</accession>
<dbReference type="GO" id="GO:0003713">
    <property type="term" value="F:transcription coactivator activity"/>
    <property type="evidence" value="ECO:0007669"/>
    <property type="project" value="TreeGrafter"/>
</dbReference>
<keyword evidence="8" id="KW-1185">Reference proteome</keyword>
<keyword evidence="3" id="KW-0805">Transcription regulation</keyword>
<feature type="region of interest" description="Disordered" evidence="6">
    <location>
        <begin position="124"/>
        <end position="249"/>
    </location>
</feature>
<feature type="compositionally biased region" description="Basic residues" evidence="6">
    <location>
        <begin position="580"/>
        <end position="589"/>
    </location>
</feature>
<evidence type="ECO:0000256" key="1">
    <source>
        <dbReference type="ARBA" id="ARBA00004123"/>
    </source>
</evidence>
<proteinExistence type="inferred from homology"/>
<feature type="region of interest" description="Disordered" evidence="6">
    <location>
        <begin position="1"/>
        <end position="49"/>
    </location>
</feature>
<dbReference type="Pfam" id="PF10198">
    <property type="entry name" value="Ada3"/>
    <property type="match status" value="1"/>
</dbReference>
<comment type="similarity">
    <text evidence="2">Belongs to the NGG1 family.</text>
</comment>
<dbReference type="InterPro" id="IPR019340">
    <property type="entry name" value="Histone_AcTrfase_su3"/>
</dbReference>
<feature type="region of interest" description="Disordered" evidence="6">
    <location>
        <begin position="354"/>
        <end position="379"/>
    </location>
</feature>
<reference evidence="7" key="2">
    <citation type="submission" date="2023-05" db="EMBL/GenBank/DDBJ databases">
        <authorList>
            <consortium name="Lawrence Berkeley National Laboratory"/>
            <person name="Steindorff A."/>
            <person name="Hensen N."/>
            <person name="Bonometti L."/>
            <person name="Westerberg I."/>
            <person name="Brannstrom I.O."/>
            <person name="Guillou S."/>
            <person name="Cros-Aarteil S."/>
            <person name="Calhoun S."/>
            <person name="Haridas S."/>
            <person name="Kuo A."/>
            <person name="Mondo S."/>
            <person name="Pangilinan J."/>
            <person name="Riley R."/>
            <person name="Labutti K."/>
            <person name="Andreopoulos B."/>
            <person name="Lipzen A."/>
            <person name="Chen C."/>
            <person name="Yanf M."/>
            <person name="Daum C."/>
            <person name="Ng V."/>
            <person name="Clum A."/>
            <person name="Ohm R."/>
            <person name="Martin F."/>
            <person name="Silar P."/>
            <person name="Natvig D."/>
            <person name="Lalanne C."/>
            <person name="Gautier V."/>
            <person name="Ament-Velasquez S.L."/>
            <person name="Kruys A."/>
            <person name="Hutchinson M.I."/>
            <person name="Powell A.J."/>
            <person name="Barry K."/>
            <person name="Miller A.N."/>
            <person name="Grigoriev I.V."/>
            <person name="Debuchy R."/>
            <person name="Gladieux P."/>
            <person name="Thoren M.H."/>
            <person name="Johannesson H."/>
        </authorList>
    </citation>
    <scope>NUCLEOTIDE SEQUENCE</scope>
    <source>
        <strain evidence="7">CBS 532.94</strain>
    </source>
</reference>
<evidence type="ECO:0000256" key="3">
    <source>
        <dbReference type="ARBA" id="ARBA00023015"/>
    </source>
</evidence>
<name>A0AAN7CII1_9PEZI</name>
<dbReference type="EMBL" id="MU860005">
    <property type="protein sequence ID" value="KAK4242709.1"/>
    <property type="molecule type" value="Genomic_DNA"/>
</dbReference>
<organism evidence="7 8">
    <name type="scientific">Achaetomium macrosporum</name>
    <dbReference type="NCBI Taxonomy" id="79813"/>
    <lineage>
        <taxon>Eukaryota</taxon>
        <taxon>Fungi</taxon>
        <taxon>Dikarya</taxon>
        <taxon>Ascomycota</taxon>
        <taxon>Pezizomycotina</taxon>
        <taxon>Sordariomycetes</taxon>
        <taxon>Sordariomycetidae</taxon>
        <taxon>Sordariales</taxon>
        <taxon>Chaetomiaceae</taxon>
        <taxon>Achaetomium</taxon>
    </lineage>
</organism>
<reference evidence="7" key="1">
    <citation type="journal article" date="2023" name="Mol. Phylogenet. Evol.">
        <title>Genome-scale phylogeny and comparative genomics of the fungal order Sordariales.</title>
        <authorList>
            <person name="Hensen N."/>
            <person name="Bonometti L."/>
            <person name="Westerberg I."/>
            <person name="Brannstrom I.O."/>
            <person name="Guillou S."/>
            <person name="Cros-Aarteil S."/>
            <person name="Calhoun S."/>
            <person name="Haridas S."/>
            <person name="Kuo A."/>
            <person name="Mondo S."/>
            <person name="Pangilinan J."/>
            <person name="Riley R."/>
            <person name="LaButti K."/>
            <person name="Andreopoulos B."/>
            <person name="Lipzen A."/>
            <person name="Chen C."/>
            <person name="Yan M."/>
            <person name="Daum C."/>
            <person name="Ng V."/>
            <person name="Clum A."/>
            <person name="Steindorff A."/>
            <person name="Ohm R.A."/>
            <person name="Martin F."/>
            <person name="Silar P."/>
            <person name="Natvig D.O."/>
            <person name="Lalanne C."/>
            <person name="Gautier V."/>
            <person name="Ament-Velasquez S.L."/>
            <person name="Kruys A."/>
            <person name="Hutchinson M.I."/>
            <person name="Powell A.J."/>
            <person name="Barry K."/>
            <person name="Miller A.N."/>
            <person name="Grigoriev I.V."/>
            <person name="Debuchy R."/>
            <person name="Gladieux P."/>
            <person name="Hiltunen Thoren M."/>
            <person name="Johannesson H."/>
        </authorList>
    </citation>
    <scope>NUCLEOTIDE SEQUENCE</scope>
    <source>
        <strain evidence="7">CBS 532.94</strain>
    </source>
</reference>
<dbReference type="PANTHER" id="PTHR13556:SF2">
    <property type="entry name" value="TRANSCRIPTIONAL ADAPTER 3"/>
    <property type="match status" value="1"/>
</dbReference>
<dbReference type="GO" id="GO:0000124">
    <property type="term" value="C:SAGA complex"/>
    <property type="evidence" value="ECO:0007669"/>
    <property type="project" value="TreeGrafter"/>
</dbReference>
<evidence type="ECO:0000313" key="7">
    <source>
        <dbReference type="EMBL" id="KAK4242709.1"/>
    </source>
</evidence>